<evidence type="ECO:0000313" key="11">
    <source>
        <dbReference type="Proteomes" id="UP000316621"/>
    </source>
</evidence>
<organism evidence="10 11">
    <name type="scientific">Papaver somniferum</name>
    <name type="common">Opium poppy</name>
    <dbReference type="NCBI Taxonomy" id="3469"/>
    <lineage>
        <taxon>Eukaryota</taxon>
        <taxon>Viridiplantae</taxon>
        <taxon>Streptophyta</taxon>
        <taxon>Embryophyta</taxon>
        <taxon>Tracheophyta</taxon>
        <taxon>Spermatophyta</taxon>
        <taxon>Magnoliopsida</taxon>
        <taxon>Ranunculales</taxon>
        <taxon>Papaveraceae</taxon>
        <taxon>Papaveroideae</taxon>
        <taxon>Papaver</taxon>
    </lineage>
</organism>
<keyword evidence="11" id="KW-1185">Reference proteome</keyword>
<dbReference type="SUPFAM" id="SSF52058">
    <property type="entry name" value="L domain-like"/>
    <property type="match status" value="1"/>
</dbReference>
<keyword evidence="8" id="KW-0325">Glycoprotein</keyword>
<reference evidence="10 11" key="1">
    <citation type="journal article" date="2018" name="Science">
        <title>The opium poppy genome and morphinan production.</title>
        <authorList>
            <person name="Guo L."/>
            <person name="Winzer T."/>
            <person name="Yang X."/>
            <person name="Li Y."/>
            <person name="Ning Z."/>
            <person name="He Z."/>
            <person name="Teodor R."/>
            <person name="Lu Y."/>
            <person name="Bowser T.A."/>
            <person name="Graham I.A."/>
            <person name="Ye K."/>
        </authorList>
    </citation>
    <scope>NUCLEOTIDE SEQUENCE [LARGE SCALE GENOMIC DNA]</scope>
    <source>
        <strain evidence="11">cv. HN1</strain>
        <tissue evidence="10">Leaves</tissue>
    </source>
</reference>
<evidence type="ECO:0000313" key="10">
    <source>
        <dbReference type="EMBL" id="RZC47224.1"/>
    </source>
</evidence>
<keyword evidence="4" id="KW-0732">Signal</keyword>
<dbReference type="PANTHER" id="PTHR27008">
    <property type="entry name" value="OS04G0122200 PROTEIN"/>
    <property type="match status" value="1"/>
</dbReference>
<dbReference type="InterPro" id="IPR001611">
    <property type="entry name" value="Leu-rich_rpt"/>
</dbReference>
<evidence type="ECO:0000256" key="6">
    <source>
        <dbReference type="ARBA" id="ARBA00022989"/>
    </source>
</evidence>
<proteinExistence type="predicted"/>
<evidence type="ECO:0000256" key="2">
    <source>
        <dbReference type="ARBA" id="ARBA00022614"/>
    </source>
</evidence>
<accession>A0A4Y7IED3</accession>
<dbReference type="Proteomes" id="UP000316621">
    <property type="component" value="Chromosome 1"/>
</dbReference>
<gene>
    <name evidence="10" type="ORF">C5167_040178</name>
</gene>
<evidence type="ECO:0000256" key="4">
    <source>
        <dbReference type="ARBA" id="ARBA00022729"/>
    </source>
</evidence>
<keyword evidence="6 9" id="KW-1133">Transmembrane helix</keyword>
<evidence type="ECO:0000256" key="7">
    <source>
        <dbReference type="ARBA" id="ARBA00023136"/>
    </source>
</evidence>
<dbReference type="Gene3D" id="3.80.10.10">
    <property type="entry name" value="Ribonuclease Inhibitor"/>
    <property type="match status" value="1"/>
</dbReference>
<name>A0A4Y7IED3_PAPSO</name>
<dbReference type="AlphaFoldDB" id="A0A4Y7IED3"/>
<keyword evidence="3 9" id="KW-0812">Transmembrane</keyword>
<evidence type="ECO:0000256" key="8">
    <source>
        <dbReference type="ARBA" id="ARBA00023180"/>
    </source>
</evidence>
<evidence type="ECO:0000256" key="3">
    <source>
        <dbReference type="ARBA" id="ARBA00022692"/>
    </source>
</evidence>
<sequence>MLSNLGVGGSSPGTGGCTEYRGDNRFSGLLPSSISNASRLSTLDVVNNHFTGPVPPNLGTLQSLGRLNIGGNNFGAGKADDLSFFRSLSNCSRLEHFSMAFNNLSGQLPDSMANYSAKLSTIYIGTNHIFGSIPSGLENLVSLNGLAMEHNMLTGSIPESIGTLSNLVIVSMWGNQLSGVRGSVGYVAPGGGIKSPGTRWWWWRVWWRNTKFVVSLMAFATYIVVFMAFAEFIFVFINRLVVLKICEGFNGVWLRKIQNYVNSDPGQQSRSSTNSKKIQTAH</sequence>
<dbReference type="FunFam" id="3.80.10.10:FF:000041">
    <property type="entry name" value="LRR receptor-like serine/threonine-protein kinase ERECTA"/>
    <property type="match status" value="1"/>
</dbReference>
<evidence type="ECO:0000256" key="1">
    <source>
        <dbReference type="ARBA" id="ARBA00004370"/>
    </source>
</evidence>
<keyword evidence="7 9" id="KW-0472">Membrane</keyword>
<dbReference type="STRING" id="3469.A0A4Y7IED3"/>
<evidence type="ECO:0000256" key="9">
    <source>
        <dbReference type="SAM" id="Phobius"/>
    </source>
</evidence>
<feature type="transmembrane region" description="Helical" evidence="9">
    <location>
        <begin position="212"/>
        <end position="237"/>
    </location>
</feature>
<dbReference type="Pfam" id="PF00560">
    <property type="entry name" value="LRR_1"/>
    <property type="match status" value="2"/>
</dbReference>
<dbReference type="InterPro" id="IPR032675">
    <property type="entry name" value="LRR_dom_sf"/>
</dbReference>
<keyword evidence="5" id="KW-0677">Repeat</keyword>
<dbReference type="PANTHER" id="PTHR27008:SF596">
    <property type="entry name" value="OS02G0215500 PROTEIN"/>
    <property type="match status" value="1"/>
</dbReference>
<evidence type="ECO:0000256" key="5">
    <source>
        <dbReference type="ARBA" id="ARBA00022737"/>
    </source>
</evidence>
<dbReference type="GO" id="GO:0016020">
    <property type="term" value="C:membrane"/>
    <property type="evidence" value="ECO:0007669"/>
    <property type="project" value="UniProtKB-SubCell"/>
</dbReference>
<dbReference type="EMBL" id="CM010715">
    <property type="protein sequence ID" value="RZC47224.1"/>
    <property type="molecule type" value="Genomic_DNA"/>
</dbReference>
<protein>
    <submittedName>
        <fullName evidence="10">Uncharacterized protein</fullName>
    </submittedName>
</protein>
<dbReference type="InterPro" id="IPR051809">
    <property type="entry name" value="Plant_receptor-like_S/T_kinase"/>
</dbReference>
<comment type="subcellular location">
    <subcellularLocation>
        <location evidence="1">Membrane</location>
    </subcellularLocation>
</comment>
<keyword evidence="2" id="KW-0433">Leucine-rich repeat</keyword>
<dbReference type="Gramene" id="RZC47224">
    <property type="protein sequence ID" value="RZC47224"/>
    <property type="gene ID" value="C5167_040178"/>
</dbReference>